<dbReference type="RefSeq" id="WP_390196503.1">
    <property type="nucleotide sequence ID" value="NZ_JBHSDV010000001.1"/>
</dbReference>
<evidence type="ECO:0008006" key="3">
    <source>
        <dbReference type="Google" id="ProtNLM"/>
    </source>
</evidence>
<evidence type="ECO:0000313" key="1">
    <source>
        <dbReference type="EMBL" id="MFC4387119.1"/>
    </source>
</evidence>
<comment type="caution">
    <text evidence="1">The sequence shown here is derived from an EMBL/GenBank/DDBJ whole genome shotgun (WGS) entry which is preliminary data.</text>
</comment>
<accession>A0ABV8VRM4</accession>
<gene>
    <name evidence="1" type="ORF">ACFOZ1_04780</name>
</gene>
<sequence length="81" mass="9634">MQQQMNQNIMQQPPQMISTKDHLYLTDMLSWNLNAAKKAHFFAQQCTIPEVKEAIEKACKMHEKHYQMIIEHLNDNKSKMM</sequence>
<organism evidence="1 2">
    <name type="scientific">Gracilibacillus marinus</name>
    <dbReference type="NCBI Taxonomy" id="630535"/>
    <lineage>
        <taxon>Bacteria</taxon>
        <taxon>Bacillati</taxon>
        <taxon>Bacillota</taxon>
        <taxon>Bacilli</taxon>
        <taxon>Bacillales</taxon>
        <taxon>Bacillaceae</taxon>
        <taxon>Gracilibacillus</taxon>
    </lineage>
</organism>
<dbReference type="EMBL" id="JBHSDV010000001">
    <property type="protein sequence ID" value="MFC4387119.1"/>
    <property type="molecule type" value="Genomic_DNA"/>
</dbReference>
<protein>
    <recommendedName>
        <fullName evidence="3">Spore coat protein</fullName>
    </recommendedName>
</protein>
<keyword evidence="2" id="KW-1185">Reference proteome</keyword>
<proteinExistence type="predicted"/>
<name>A0ABV8VRM4_9BACI</name>
<reference evidence="2" key="1">
    <citation type="journal article" date="2019" name="Int. J. Syst. Evol. Microbiol.">
        <title>The Global Catalogue of Microorganisms (GCM) 10K type strain sequencing project: providing services to taxonomists for standard genome sequencing and annotation.</title>
        <authorList>
            <consortium name="The Broad Institute Genomics Platform"/>
            <consortium name="The Broad Institute Genome Sequencing Center for Infectious Disease"/>
            <person name="Wu L."/>
            <person name="Ma J."/>
        </authorList>
    </citation>
    <scope>NUCLEOTIDE SEQUENCE [LARGE SCALE GENOMIC DNA]</scope>
    <source>
        <strain evidence="2">KACC 14058</strain>
    </source>
</reference>
<evidence type="ECO:0000313" key="2">
    <source>
        <dbReference type="Proteomes" id="UP001595880"/>
    </source>
</evidence>
<dbReference type="Proteomes" id="UP001595880">
    <property type="component" value="Unassembled WGS sequence"/>
</dbReference>